<evidence type="ECO:0000256" key="7">
    <source>
        <dbReference type="ARBA" id="ARBA00029660"/>
    </source>
</evidence>
<evidence type="ECO:0000256" key="4">
    <source>
        <dbReference type="ARBA" id="ARBA00022679"/>
    </source>
</evidence>
<dbReference type="InterPro" id="IPR000182">
    <property type="entry name" value="GNAT_dom"/>
</dbReference>
<organism evidence="10 11">
    <name type="scientific">Larkinella rosea</name>
    <dbReference type="NCBI Taxonomy" id="2025312"/>
    <lineage>
        <taxon>Bacteria</taxon>
        <taxon>Pseudomonadati</taxon>
        <taxon>Bacteroidota</taxon>
        <taxon>Cytophagia</taxon>
        <taxon>Cytophagales</taxon>
        <taxon>Spirosomataceae</taxon>
        <taxon>Larkinella</taxon>
    </lineage>
</organism>
<dbReference type="InterPro" id="IPR016181">
    <property type="entry name" value="Acyl_CoA_acyltransferase"/>
</dbReference>
<dbReference type="EMBL" id="RQJO01000007">
    <property type="protein sequence ID" value="RRB07603.1"/>
    <property type="molecule type" value="Genomic_DNA"/>
</dbReference>
<evidence type="ECO:0000256" key="1">
    <source>
        <dbReference type="ARBA" id="ARBA00011738"/>
    </source>
</evidence>
<dbReference type="Proteomes" id="UP000271925">
    <property type="component" value="Unassembled WGS sequence"/>
</dbReference>
<name>A0A3P1C3F6_9BACT</name>
<evidence type="ECO:0000256" key="3">
    <source>
        <dbReference type="ARBA" id="ARBA00017677"/>
    </source>
</evidence>
<dbReference type="GO" id="GO:0046677">
    <property type="term" value="P:response to antibiotic"/>
    <property type="evidence" value="ECO:0007669"/>
    <property type="project" value="UniProtKB-KW"/>
</dbReference>
<dbReference type="AlphaFoldDB" id="A0A3P1C3F6"/>
<evidence type="ECO:0000259" key="9">
    <source>
        <dbReference type="PROSITE" id="PS51186"/>
    </source>
</evidence>
<comment type="subunit">
    <text evidence="1">Homodimer.</text>
</comment>
<proteinExistence type="predicted"/>
<keyword evidence="5" id="KW-0046">Antibiotic resistance</keyword>
<evidence type="ECO:0000256" key="2">
    <source>
        <dbReference type="ARBA" id="ARBA00012888"/>
    </source>
</evidence>
<protein>
    <recommendedName>
        <fullName evidence="3">Aminoglycoside N(6')-acetyltransferase type 1</fullName>
        <ecNumber evidence="2">2.3.1.82</ecNumber>
    </recommendedName>
    <alternativeName>
        <fullName evidence="7">Aminoglycoside resistance protein</fullName>
    </alternativeName>
</protein>
<feature type="domain" description="N-acetyltransferase" evidence="9">
    <location>
        <begin position="9"/>
        <end position="153"/>
    </location>
</feature>
<dbReference type="PROSITE" id="PS51186">
    <property type="entry name" value="GNAT"/>
    <property type="match status" value="1"/>
</dbReference>
<sequence length="153" mass="17245">MATNQNFELTIVPLSTASISPFTELVLELWPDCNFEEEYENSQTILDSATDICYLAQVNDAYVAFIHLTIRHDYVEGAADSPVAYLEALYVKPAYQNHGIGTKLVQLGEEWGRQKGCRQFASDTELTNSASIDFHLKTGFEEVNRIVCFIKNL</sequence>
<evidence type="ECO:0000256" key="6">
    <source>
        <dbReference type="ARBA" id="ARBA00023315"/>
    </source>
</evidence>
<dbReference type="RefSeq" id="WP_124872831.1">
    <property type="nucleotide sequence ID" value="NZ_RQJO01000007.1"/>
</dbReference>
<keyword evidence="11" id="KW-1185">Reference proteome</keyword>
<comment type="catalytic activity">
    <reaction evidence="8">
        <text>kanamycin B + acetyl-CoA = N(6')-acetylkanamycin B + CoA + H(+)</text>
        <dbReference type="Rhea" id="RHEA:16449"/>
        <dbReference type="ChEBI" id="CHEBI:15378"/>
        <dbReference type="ChEBI" id="CHEBI:57287"/>
        <dbReference type="ChEBI" id="CHEBI:57288"/>
        <dbReference type="ChEBI" id="CHEBI:58390"/>
        <dbReference type="ChEBI" id="CHEBI:58549"/>
        <dbReference type="EC" id="2.3.1.82"/>
    </reaction>
</comment>
<dbReference type="PIRSF" id="PIRSF000452">
    <property type="entry name" value="6-N-acetyltransf"/>
    <property type="match status" value="1"/>
</dbReference>
<accession>A0A3P1C3F6</accession>
<gene>
    <name evidence="10" type="ORF">EHT25_07435</name>
</gene>
<dbReference type="EC" id="2.3.1.82" evidence="2"/>
<evidence type="ECO:0000313" key="10">
    <source>
        <dbReference type="EMBL" id="RRB07603.1"/>
    </source>
</evidence>
<dbReference type="CDD" id="cd04301">
    <property type="entry name" value="NAT_SF"/>
    <property type="match status" value="1"/>
</dbReference>
<comment type="caution">
    <text evidence="10">The sequence shown here is derived from an EMBL/GenBank/DDBJ whole genome shotgun (WGS) entry which is preliminary data.</text>
</comment>
<dbReference type="NCBIfam" id="NF043067">
    <property type="entry name" value="AAC_6p_group_E"/>
    <property type="match status" value="1"/>
</dbReference>
<dbReference type="InterPro" id="IPR024170">
    <property type="entry name" value="Aminoglycoside_N6-AcTrfrase"/>
</dbReference>
<evidence type="ECO:0000256" key="5">
    <source>
        <dbReference type="ARBA" id="ARBA00023251"/>
    </source>
</evidence>
<reference evidence="10 11" key="1">
    <citation type="submission" date="2018-11" db="EMBL/GenBank/DDBJ databases">
        <authorList>
            <person name="Zhou Z."/>
            <person name="Wang G."/>
        </authorList>
    </citation>
    <scope>NUCLEOTIDE SEQUENCE [LARGE SCALE GENOMIC DNA]</scope>
    <source>
        <strain evidence="10 11">KCTC52004</strain>
    </source>
</reference>
<evidence type="ECO:0000256" key="8">
    <source>
        <dbReference type="ARBA" id="ARBA00048923"/>
    </source>
</evidence>
<dbReference type="Pfam" id="PF00583">
    <property type="entry name" value="Acetyltransf_1"/>
    <property type="match status" value="1"/>
</dbReference>
<evidence type="ECO:0000313" key="11">
    <source>
        <dbReference type="Proteomes" id="UP000271925"/>
    </source>
</evidence>
<dbReference type="SUPFAM" id="SSF55729">
    <property type="entry name" value="Acyl-CoA N-acyltransferases (Nat)"/>
    <property type="match status" value="1"/>
</dbReference>
<dbReference type="PANTHER" id="PTHR43072">
    <property type="entry name" value="N-ACETYLTRANSFERASE"/>
    <property type="match status" value="1"/>
</dbReference>
<keyword evidence="6" id="KW-0012">Acyltransferase</keyword>
<keyword evidence="4 10" id="KW-0808">Transferase</keyword>
<dbReference type="GO" id="GO:0047663">
    <property type="term" value="F:aminoglycoside 6'-N-acetyltransferase activity"/>
    <property type="evidence" value="ECO:0007669"/>
    <property type="project" value="UniProtKB-EC"/>
</dbReference>
<dbReference type="Gene3D" id="3.40.630.30">
    <property type="match status" value="1"/>
</dbReference>
<dbReference type="OrthoDB" id="9799096at2"/>